<dbReference type="KEGG" id="cchl:FPL14_22475"/>
<sequence length="280" mass="31705">MVESQFNPHWVKLVRFQHPAKTLGFAKNIGDNVIAELYGMTAESFRSIRDRLEQQRRDAALQLLADAAFADRVDRLPFKQGETVIGIGESTTDDLHSWLEILRHLLQLRRPQDGIRLLNEGVSGHTSTQVLGRMIGIVNQKPDWIICMIGSNDALRIGPEPAKCQVGLEETIINLKRIRTIASTRTRARWVWMTPPMIDELKAGNNPYFRQGELAWRNEDILAIGDFMRKQQETIVDPQYDFGASASSEWIEQDGVHPSLEGQKAIVKRLVEELTGGIAR</sequence>
<dbReference type="PANTHER" id="PTHR30383:SF5">
    <property type="entry name" value="SGNH HYDROLASE-TYPE ESTERASE DOMAIN-CONTAINING PROTEIN"/>
    <property type="match status" value="1"/>
</dbReference>
<dbReference type="EMBL" id="CP041969">
    <property type="protein sequence ID" value="QMV43634.1"/>
    <property type="molecule type" value="Genomic_DNA"/>
</dbReference>
<dbReference type="PANTHER" id="PTHR30383">
    <property type="entry name" value="THIOESTERASE 1/PROTEASE 1/LYSOPHOSPHOLIPASE L1"/>
    <property type="match status" value="1"/>
</dbReference>
<dbReference type="Gene3D" id="3.40.50.1110">
    <property type="entry name" value="SGNH hydrolase"/>
    <property type="match status" value="1"/>
</dbReference>
<dbReference type="SUPFAM" id="SSF52266">
    <property type="entry name" value="SGNH hydrolase"/>
    <property type="match status" value="1"/>
</dbReference>
<dbReference type="AlphaFoldDB" id="A0A7G5C350"/>
<name>A0A7G5C350_9BACL</name>
<dbReference type="InterPro" id="IPR013830">
    <property type="entry name" value="SGNH_hydro"/>
</dbReference>
<dbReference type="GO" id="GO:0004622">
    <property type="term" value="F:phosphatidylcholine lysophospholipase activity"/>
    <property type="evidence" value="ECO:0007669"/>
    <property type="project" value="TreeGrafter"/>
</dbReference>
<reference evidence="2 3" key="1">
    <citation type="submission" date="2019-07" db="EMBL/GenBank/DDBJ databases">
        <authorList>
            <person name="Kim J.K."/>
            <person name="Cheong H.-M."/>
            <person name="Choi Y."/>
            <person name="Hwang K.J."/>
            <person name="Lee S."/>
            <person name="Choi C."/>
        </authorList>
    </citation>
    <scope>NUCLEOTIDE SEQUENCE [LARGE SCALE GENOMIC DNA]</scope>
    <source>
        <strain evidence="2 3">KS 22</strain>
    </source>
</reference>
<accession>A0A7G5C350</accession>
<gene>
    <name evidence="2" type="ORF">FPL14_22475</name>
</gene>
<dbReference type="RefSeq" id="WP_182299871.1">
    <property type="nucleotide sequence ID" value="NZ_CP041969.1"/>
</dbReference>
<dbReference type="Proteomes" id="UP000515679">
    <property type="component" value="Chromosome"/>
</dbReference>
<proteinExistence type="predicted"/>
<organism evidence="2 3">
    <name type="scientific">Cohnella cholangitidis</name>
    <dbReference type="NCBI Taxonomy" id="2598458"/>
    <lineage>
        <taxon>Bacteria</taxon>
        <taxon>Bacillati</taxon>
        <taxon>Bacillota</taxon>
        <taxon>Bacilli</taxon>
        <taxon>Bacillales</taxon>
        <taxon>Paenibacillaceae</taxon>
        <taxon>Cohnella</taxon>
    </lineage>
</organism>
<evidence type="ECO:0000259" key="1">
    <source>
        <dbReference type="Pfam" id="PF13472"/>
    </source>
</evidence>
<protein>
    <recommendedName>
        <fullName evidence="1">SGNH hydrolase-type esterase domain-containing protein</fullName>
    </recommendedName>
</protein>
<evidence type="ECO:0000313" key="2">
    <source>
        <dbReference type="EMBL" id="QMV43634.1"/>
    </source>
</evidence>
<evidence type="ECO:0000313" key="3">
    <source>
        <dbReference type="Proteomes" id="UP000515679"/>
    </source>
</evidence>
<dbReference type="InterPro" id="IPR051532">
    <property type="entry name" value="Ester_Hydrolysis_Enzymes"/>
</dbReference>
<feature type="domain" description="SGNH hydrolase-type esterase" evidence="1">
    <location>
        <begin position="88"/>
        <end position="265"/>
    </location>
</feature>
<dbReference type="InterPro" id="IPR036514">
    <property type="entry name" value="SGNH_hydro_sf"/>
</dbReference>
<keyword evidence="3" id="KW-1185">Reference proteome</keyword>
<dbReference type="Pfam" id="PF13472">
    <property type="entry name" value="Lipase_GDSL_2"/>
    <property type="match status" value="1"/>
</dbReference>